<dbReference type="PANTHER" id="PTHR22617:SF23">
    <property type="entry name" value="CHEMOTAXIS PROTEIN CHEW"/>
    <property type="match status" value="1"/>
</dbReference>
<gene>
    <name evidence="2" type="primary">cheW_1</name>
    <name evidence="2" type="ORF">L21_0492</name>
</gene>
<feature type="domain" description="CheW-like" evidence="1">
    <location>
        <begin position="179"/>
        <end position="323"/>
    </location>
</feature>
<dbReference type="InterPro" id="IPR039315">
    <property type="entry name" value="CheW"/>
</dbReference>
<protein>
    <submittedName>
        <fullName evidence="2">Chemotaxis protein CheW</fullName>
    </submittedName>
</protein>
<dbReference type="PANTHER" id="PTHR22617">
    <property type="entry name" value="CHEMOTAXIS SENSOR HISTIDINE KINASE-RELATED"/>
    <property type="match status" value="1"/>
</dbReference>
<dbReference type="Gene3D" id="2.40.50.180">
    <property type="entry name" value="CheA-289, Domain 4"/>
    <property type="match status" value="2"/>
</dbReference>
<evidence type="ECO:0000313" key="3">
    <source>
        <dbReference type="Proteomes" id="UP000184671"/>
    </source>
</evidence>
<dbReference type="OrthoDB" id="115049at2157"/>
<feature type="domain" description="CheW-like" evidence="1">
    <location>
        <begin position="1"/>
        <end position="148"/>
    </location>
</feature>
<dbReference type="STRING" id="118126.L21_0492"/>
<dbReference type="Gene3D" id="2.30.30.40">
    <property type="entry name" value="SH3 Domains"/>
    <property type="match status" value="1"/>
</dbReference>
<dbReference type="GO" id="GO:0007165">
    <property type="term" value="P:signal transduction"/>
    <property type="evidence" value="ECO:0007669"/>
    <property type="project" value="InterPro"/>
</dbReference>
<dbReference type="AlphaFoldDB" id="A0A1M4MIE0"/>
<dbReference type="PROSITE" id="PS50851">
    <property type="entry name" value="CHEW"/>
    <property type="match status" value="2"/>
</dbReference>
<dbReference type="SMART" id="SM00260">
    <property type="entry name" value="CheW"/>
    <property type="match status" value="2"/>
</dbReference>
<dbReference type="GO" id="GO:0006935">
    <property type="term" value="P:chemotaxis"/>
    <property type="evidence" value="ECO:0007669"/>
    <property type="project" value="InterPro"/>
</dbReference>
<dbReference type="GO" id="GO:0005829">
    <property type="term" value="C:cytosol"/>
    <property type="evidence" value="ECO:0007669"/>
    <property type="project" value="TreeGrafter"/>
</dbReference>
<reference evidence="2 3" key="1">
    <citation type="submission" date="2016-08" db="EMBL/GenBank/DDBJ databases">
        <authorList>
            <person name="Seilhamer J.J."/>
        </authorList>
    </citation>
    <scope>NUCLEOTIDE SEQUENCE [LARGE SCALE GENOMIC DNA]</scope>
    <source>
        <strain evidence="2">L21-II-0</strain>
    </source>
</reference>
<dbReference type="InterPro" id="IPR036061">
    <property type="entry name" value="CheW-like_dom_sf"/>
</dbReference>
<dbReference type="InterPro" id="IPR002545">
    <property type="entry name" value="CheW-lke_dom"/>
</dbReference>
<evidence type="ECO:0000259" key="1">
    <source>
        <dbReference type="PROSITE" id="PS50851"/>
    </source>
</evidence>
<proteinExistence type="predicted"/>
<dbReference type="RefSeq" id="WP_074368909.1">
    <property type="nucleotide sequence ID" value="NZ_FMID01000014.1"/>
</dbReference>
<dbReference type="SUPFAM" id="SSF50341">
    <property type="entry name" value="CheW-like"/>
    <property type="match status" value="2"/>
</dbReference>
<sequence length="323" mass="34629">MTHLLFFAVEGIPCALPLADIRQVVGMVELQPETGKRRGGAGTMNLHGRTVPVYSLRSLLGLAERPPLPTDVLIIAHPPGECAALWADGVRGVQESRVQLPPDASPSPGALPTEEGEIIIHDLGAFLAAEETAHHLLPAGATVTGGAAPPHDAEKAGEILAERARAFARPEKENGETPFSELLTFRLAGQEYAIKTQYIREVFIMHEITPVPGVPDFIVGICAVRGEIISVVDLRALFSIPKHGLTDLNRVIVLSDGTVTFGILADYITDIYIRPTDQFSPIEPGTTPIEQRYLLGAIDESVIALDAAAILADPAMVIDQTRK</sequence>
<accession>A0A1M4MIE0</accession>
<dbReference type="Pfam" id="PF01584">
    <property type="entry name" value="CheW"/>
    <property type="match status" value="2"/>
</dbReference>
<organism evidence="2 3">
    <name type="scientific">Methanoculleus chikugoensis</name>
    <dbReference type="NCBI Taxonomy" id="118126"/>
    <lineage>
        <taxon>Archaea</taxon>
        <taxon>Methanobacteriati</taxon>
        <taxon>Methanobacteriota</taxon>
        <taxon>Stenosarchaea group</taxon>
        <taxon>Methanomicrobia</taxon>
        <taxon>Methanomicrobiales</taxon>
        <taxon>Methanomicrobiaceae</taxon>
        <taxon>Methanoculleus</taxon>
    </lineage>
</organism>
<dbReference type="EMBL" id="FMID01000014">
    <property type="protein sequence ID" value="SCL74612.1"/>
    <property type="molecule type" value="Genomic_DNA"/>
</dbReference>
<evidence type="ECO:0000313" key="2">
    <source>
        <dbReference type="EMBL" id="SCL74612.1"/>
    </source>
</evidence>
<name>A0A1M4MIE0_9EURY</name>
<dbReference type="Proteomes" id="UP000184671">
    <property type="component" value="Unassembled WGS sequence"/>
</dbReference>